<dbReference type="Proteomes" id="UP000016521">
    <property type="component" value="Chromosome I"/>
</dbReference>
<keyword evidence="1" id="KW-0812">Transmembrane</keyword>
<reference evidence="2 3" key="1">
    <citation type="submission" date="2015-06" db="EMBL/GenBank/DDBJ databases">
        <authorList>
            <person name="Xie B.-B."/>
            <person name="Rong J.-C."/>
            <person name="Qin Q.-L."/>
            <person name="Zhang Y.-Z."/>
        </authorList>
    </citation>
    <scope>NUCLEOTIDE SEQUENCE [LARGE SCALE GENOMIC DNA]</scope>
    <source>
        <strain evidence="2 3">JCM 20779</strain>
    </source>
</reference>
<name>A0ABM6NHQ6_PSEO7</name>
<evidence type="ECO:0000256" key="1">
    <source>
        <dbReference type="SAM" id="Phobius"/>
    </source>
</evidence>
<protein>
    <submittedName>
        <fullName evidence="2">Uncharacterized protein</fullName>
    </submittedName>
</protein>
<evidence type="ECO:0000313" key="3">
    <source>
        <dbReference type="Proteomes" id="UP000016521"/>
    </source>
</evidence>
<evidence type="ECO:0000313" key="2">
    <source>
        <dbReference type="EMBL" id="ATD08392.1"/>
    </source>
</evidence>
<proteinExistence type="predicted"/>
<accession>A0ABM6NHQ6</accession>
<dbReference type="EMBL" id="CP011924">
    <property type="protein sequence ID" value="ATD08392.1"/>
    <property type="molecule type" value="Genomic_DNA"/>
</dbReference>
<organism evidence="2 3">
    <name type="scientific">Pseudoalteromonas piscicida</name>
    <dbReference type="NCBI Taxonomy" id="43662"/>
    <lineage>
        <taxon>Bacteria</taxon>
        <taxon>Pseudomonadati</taxon>
        <taxon>Pseudomonadota</taxon>
        <taxon>Gammaproteobacteria</taxon>
        <taxon>Alteromonadales</taxon>
        <taxon>Pseudoalteromonadaceae</taxon>
        <taxon>Pseudoalteromonas</taxon>
    </lineage>
</organism>
<sequence length="49" mass="5703">MEGFDIVFLHSWLIFIWYLSYVNAFSNLALTLDSMIENYAQYTASAEGF</sequence>
<keyword evidence="3" id="KW-1185">Reference proteome</keyword>
<keyword evidence="1" id="KW-1133">Transmembrane helix</keyword>
<gene>
    <name evidence="2" type="ORF">PPIS_a3634</name>
</gene>
<keyword evidence="1" id="KW-0472">Membrane</keyword>
<feature type="transmembrane region" description="Helical" evidence="1">
    <location>
        <begin position="6"/>
        <end position="25"/>
    </location>
</feature>